<dbReference type="EMBL" id="JAVRAA010000005">
    <property type="protein sequence ID" value="MDT0337505.1"/>
    <property type="molecule type" value="Genomic_DNA"/>
</dbReference>
<sequence length="172" mass="18765">MNIKLTSVTKCRVCGSTNLTWNTAMTNPSGIAQGRLTTRDVGCVFFLGCDQCSETLVTVTADKVASVLNAAARRPSMPTTADAAFVRAKGEYDDVCAKINSLKRKLDAGSDLASYSQLSVLLDEQQALKQRLDDAAVLAEQSKPAARTKEERDHAENVRVRRERQEQDASLQ</sequence>
<protein>
    <submittedName>
        <fullName evidence="2">Uncharacterized protein</fullName>
    </submittedName>
</protein>
<feature type="region of interest" description="Disordered" evidence="1">
    <location>
        <begin position="140"/>
        <end position="172"/>
    </location>
</feature>
<gene>
    <name evidence="2" type="ORF">RJN63_11745</name>
</gene>
<organism evidence="2">
    <name type="scientific">Herbaspirillum huttiense subsp. nephrolepidis</name>
    <dbReference type="NCBI Taxonomy" id="3075126"/>
    <lineage>
        <taxon>Bacteria</taxon>
        <taxon>Pseudomonadati</taxon>
        <taxon>Pseudomonadota</taxon>
        <taxon>Betaproteobacteria</taxon>
        <taxon>Burkholderiales</taxon>
        <taxon>Oxalobacteraceae</taxon>
        <taxon>Herbaspirillum</taxon>
    </lineage>
</organism>
<evidence type="ECO:0000256" key="1">
    <source>
        <dbReference type="SAM" id="MobiDB-lite"/>
    </source>
</evidence>
<reference evidence="2" key="1">
    <citation type="submission" date="2023-02" db="EMBL/GenBank/DDBJ databases">
        <title>Description of Herbaspirillum huttiense subsp. nephrolepsisexaltata and Herbaspirillum huttiense subsp. lycopersicon.</title>
        <authorList>
            <person name="Poudel M."/>
            <person name="Sharma A."/>
            <person name="Goss E."/>
            <person name="Tapia J.H."/>
            <person name="Harmon C.M."/>
            <person name="Jones J.B."/>
        </authorList>
    </citation>
    <scope>NUCLEOTIDE SEQUENCE</scope>
    <source>
        <strain evidence="2">NC40101</strain>
    </source>
</reference>
<name>A0AAE4G972_9BURK</name>
<dbReference type="RefSeq" id="WP_284076974.1">
    <property type="nucleotide sequence ID" value="NZ_JAVLSM010000007.1"/>
</dbReference>
<feature type="compositionally biased region" description="Basic and acidic residues" evidence="1">
    <location>
        <begin position="147"/>
        <end position="172"/>
    </location>
</feature>
<comment type="caution">
    <text evidence="2">The sequence shown here is derived from an EMBL/GenBank/DDBJ whole genome shotgun (WGS) entry which is preliminary data.</text>
</comment>
<accession>A0AAE4G972</accession>
<dbReference type="AlphaFoldDB" id="A0AAE4G972"/>
<proteinExistence type="predicted"/>
<evidence type="ECO:0000313" key="2">
    <source>
        <dbReference type="EMBL" id="MDT0337505.1"/>
    </source>
</evidence>